<dbReference type="FunFam" id="3.40.50.620:FF:000116">
    <property type="entry name" value="Arginine--tRNA ligase"/>
    <property type="match status" value="1"/>
</dbReference>
<dbReference type="NCBIfam" id="TIGR00456">
    <property type="entry name" value="argS"/>
    <property type="match status" value="1"/>
</dbReference>
<keyword evidence="4 11" id="KW-0963">Cytoplasm</keyword>
<keyword evidence="6 11" id="KW-0547">Nucleotide-binding</keyword>
<feature type="short sequence motif" description="'HIGH' region" evidence="11">
    <location>
        <begin position="122"/>
        <end position="132"/>
    </location>
</feature>
<evidence type="ECO:0000256" key="9">
    <source>
        <dbReference type="ARBA" id="ARBA00023146"/>
    </source>
</evidence>
<dbReference type="GO" id="GO:0005524">
    <property type="term" value="F:ATP binding"/>
    <property type="evidence" value="ECO:0007669"/>
    <property type="project" value="UniProtKB-UniRule"/>
</dbReference>
<dbReference type="Gene3D" id="3.40.50.620">
    <property type="entry name" value="HUPs"/>
    <property type="match status" value="1"/>
</dbReference>
<evidence type="ECO:0000256" key="8">
    <source>
        <dbReference type="ARBA" id="ARBA00022917"/>
    </source>
</evidence>
<comment type="subunit">
    <text evidence="3 11">Monomer.</text>
</comment>
<proteinExistence type="inferred from homology"/>
<dbReference type="PRINTS" id="PR01038">
    <property type="entry name" value="TRNASYNTHARG"/>
</dbReference>
<keyword evidence="8 11" id="KW-0648">Protein biosynthesis</keyword>
<evidence type="ECO:0000256" key="5">
    <source>
        <dbReference type="ARBA" id="ARBA00022598"/>
    </source>
</evidence>
<reference evidence="15 16" key="1">
    <citation type="submission" date="2018-09" db="EMBL/GenBank/DDBJ databases">
        <title>Bacillus saliacetes sp. nov., isolated from Thai shrimp paste (Ka-pi).</title>
        <authorList>
            <person name="Daroonpunt R."/>
            <person name="Tanasupawat S."/>
            <person name="Yiamsombut S."/>
        </authorList>
    </citation>
    <scope>NUCLEOTIDE SEQUENCE [LARGE SCALE GENOMIC DNA]</scope>
    <source>
        <strain evidence="15 16">SKP7-4</strain>
    </source>
</reference>
<evidence type="ECO:0000256" key="4">
    <source>
        <dbReference type="ARBA" id="ARBA00022490"/>
    </source>
</evidence>
<dbReference type="InterPro" id="IPR035684">
    <property type="entry name" value="ArgRS_core"/>
</dbReference>
<dbReference type="EMBL" id="QXIR01000016">
    <property type="protein sequence ID" value="RIW32723.1"/>
    <property type="molecule type" value="Genomic_DNA"/>
</dbReference>
<dbReference type="SUPFAM" id="SSF55190">
    <property type="entry name" value="Arginyl-tRNA synthetase (ArgRS), N-terminal 'additional' domain"/>
    <property type="match status" value="1"/>
</dbReference>
<dbReference type="InterPro" id="IPR014729">
    <property type="entry name" value="Rossmann-like_a/b/a_fold"/>
</dbReference>
<dbReference type="InterPro" id="IPR001278">
    <property type="entry name" value="Arg-tRNA-ligase"/>
</dbReference>
<comment type="caution">
    <text evidence="15">The sequence shown here is derived from an EMBL/GenBank/DDBJ whole genome shotgun (WGS) entry which is preliminary data.</text>
</comment>
<evidence type="ECO:0000256" key="10">
    <source>
        <dbReference type="ARBA" id="ARBA00049339"/>
    </source>
</evidence>
<comment type="similarity">
    <text evidence="2 11 12">Belongs to the class-I aminoacyl-tRNA synthetase family.</text>
</comment>
<dbReference type="GO" id="GO:0005737">
    <property type="term" value="C:cytoplasm"/>
    <property type="evidence" value="ECO:0007669"/>
    <property type="project" value="UniProtKB-SubCell"/>
</dbReference>
<feature type="domain" description="DALR anticodon binding" evidence="13">
    <location>
        <begin position="450"/>
        <end position="562"/>
    </location>
</feature>
<dbReference type="Pfam" id="PF00750">
    <property type="entry name" value="tRNA-synt_1d"/>
    <property type="match status" value="1"/>
</dbReference>
<evidence type="ECO:0000313" key="16">
    <source>
        <dbReference type="Proteomes" id="UP000265801"/>
    </source>
</evidence>
<evidence type="ECO:0000259" key="13">
    <source>
        <dbReference type="SMART" id="SM00836"/>
    </source>
</evidence>
<dbReference type="GO" id="GO:0006420">
    <property type="term" value="P:arginyl-tRNA aminoacylation"/>
    <property type="evidence" value="ECO:0007669"/>
    <property type="project" value="UniProtKB-UniRule"/>
</dbReference>
<dbReference type="RefSeq" id="WP_119547282.1">
    <property type="nucleotide sequence ID" value="NZ_QXIR01000016.1"/>
</dbReference>
<dbReference type="SMART" id="SM01016">
    <property type="entry name" value="Arg_tRNA_synt_N"/>
    <property type="match status" value="1"/>
</dbReference>
<evidence type="ECO:0000259" key="14">
    <source>
        <dbReference type="SMART" id="SM01016"/>
    </source>
</evidence>
<dbReference type="CDD" id="cd00671">
    <property type="entry name" value="ArgRS_core"/>
    <property type="match status" value="1"/>
</dbReference>
<dbReference type="HAMAP" id="MF_00123">
    <property type="entry name" value="Arg_tRNA_synth"/>
    <property type="match status" value="1"/>
</dbReference>
<keyword evidence="7 11" id="KW-0067">ATP-binding</keyword>
<dbReference type="Pfam" id="PF03485">
    <property type="entry name" value="Arg_tRNA_synt_N"/>
    <property type="match status" value="1"/>
</dbReference>
<dbReference type="PANTHER" id="PTHR11956">
    <property type="entry name" value="ARGINYL-TRNA SYNTHETASE"/>
    <property type="match status" value="1"/>
</dbReference>
<feature type="domain" description="Arginyl tRNA synthetase N-terminal" evidence="14">
    <location>
        <begin position="5"/>
        <end position="84"/>
    </location>
</feature>
<dbReference type="SMART" id="SM00836">
    <property type="entry name" value="DALR_1"/>
    <property type="match status" value="1"/>
</dbReference>
<evidence type="ECO:0000313" key="15">
    <source>
        <dbReference type="EMBL" id="RIW32723.1"/>
    </source>
</evidence>
<dbReference type="CDD" id="cd07956">
    <property type="entry name" value="Anticodon_Ia_Arg"/>
    <property type="match status" value="1"/>
</dbReference>
<name>A0A3A1QWB2_9BACI</name>
<accession>A0A3A1QWB2</accession>
<dbReference type="EC" id="6.1.1.19" evidence="11"/>
<comment type="subcellular location">
    <subcellularLocation>
        <location evidence="1 11">Cytoplasm</location>
    </subcellularLocation>
</comment>
<dbReference type="Gene3D" id="1.10.730.10">
    <property type="entry name" value="Isoleucyl-tRNA Synthetase, Domain 1"/>
    <property type="match status" value="1"/>
</dbReference>
<keyword evidence="9 11" id="KW-0030">Aminoacyl-tRNA synthetase</keyword>
<evidence type="ECO:0000256" key="2">
    <source>
        <dbReference type="ARBA" id="ARBA00005594"/>
    </source>
</evidence>
<comment type="catalytic activity">
    <reaction evidence="10 11">
        <text>tRNA(Arg) + L-arginine + ATP = L-arginyl-tRNA(Arg) + AMP + diphosphate</text>
        <dbReference type="Rhea" id="RHEA:20301"/>
        <dbReference type="Rhea" id="RHEA-COMP:9658"/>
        <dbReference type="Rhea" id="RHEA-COMP:9673"/>
        <dbReference type="ChEBI" id="CHEBI:30616"/>
        <dbReference type="ChEBI" id="CHEBI:32682"/>
        <dbReference type="ChEBI" id="CHEBI:33019"/>
        <dbReference type="ChEBI" id="CHEBI:78442"/>
        <dbReference type="ChEBI" id="CHEBI:78513"/>
        <dbReference type="ChEBI" id="CHEBI:456215"/>
        <dbReference type="EC" id="6.1.1.19"/>
    </reaction>
</comment>
<dbReference type="GO" id="GO:0004814">
    <property type="term" value="F:arginine-tRNA ligase activity"/>
    <property type="evidence" value="ECO:0007669"/>
    <property type="project" value="UniProtKB-UniRule"/>
</dbReference>
<evidence type="ECO:0000256" key="1">
    <source>
        <dbReference type="ARBA" id="ARBA00004496"/>
    </source>
</evidence>
<dbReference type="FunFam" id="1.10.730.10:FF:000006">
    <property type="entry name" value="Arginyl-tRNA synthetase 2, mitochondrial"/>
    <property type="match status" value="1"/>
</dbReference>
<sequence>MNLHELYADLLDGPLNILMSKEEILRTIETPKFSHQGDLSFPCFQLAKKKKQSPAAIANELAGSLDSPYLLKAEAAGPYVNIFFKGNETGKEIMADILSKGDEFGTHSFGDGKVITIDMSSPNIAKPFSMGHLRSTVIGNSIALLAEKCGFETVKINYIGDWGTQFGKLITAYKKWGDEEKVKANPIPELFSLYKKFHEEAESSPALNDEGRRAFKLLEDGDPEMVELWTWFKKESLSAFEEIYELLGVSFDSYHGESFYNDKMEAAVELIKEKGLLETSDGAEVVWLDDKGLPPSLIKKSDGATLYATRDIAAALYRKKTYDFSQALYVVGQEQTIHFRQVIGVLEKLGMSWAGQMIHIPFGLFLQHGKKMSTRKGRVVLLEEVLKEAIAIAHTNIKQKNPNLENAEETARWVGTGAVIFHDLKNDRMNDIEFSLHDMLTFEGETGPYVQYTHARAHSILRKAASSQQTEFSGLKDPESWELIKILNKYPEAVQDAYLNYSPSIIAKYLLAVSKAFNKYYGKTRILEENEELPSRLLLVKTVTNTLSDGLGLLGIQAPKQM</sequence>
<evidence type="ECO:0000256" key="12">
    <source>
        <dbReference type="RuleBase" id="RU363038"/>
    </source>
</evidence>
<dbReference type="InterPro" id="IPR008909">
    <property type="entry name" value="DALR_anticod-bd"/>
</dbReference>
<dbReference type="InterPro" id="IPR036695">
    <property type="entry name" value="Arg-tRNA-synth_N_sf"/>
</dbReference>
<keyword evidence="5 11" id="KW-0436">Ligase</keyword>
<protein>
    <recommendedName>
        <fullName evidence="11">Arginine--tRNA ligase</fullName>
        <ecNumber evidence="11">6.1.1.19</ecNumber>
    </recommendedName>
    <alternativeName>
        <fullName evidence="11">Arginyl-tRNA synthetase</fullName>
        <shortName evidence="11">ArgRS</shortName>
    </alternativeName>
</protein>
<dbReference type="Pfam" id="PF05746">
    <property type="entry name" value="DALR_1"/>
    <property type="match status" value="1"/>
</dbReference>
<evidence type="ECO:0000256" key="7">
    <source>
        <dbReference type="ARBA" id="ARBA00022840"/>
    </source>
</evidence>
<dbReference type="SUPFAM" id="SSF47323">
    <property type="entry name" value="Anticodon-binding domain of a subclass of class I aminoacyl-tRNA synthetases"/>
    <property type="match status" value="1"/>
</dbReference>
<evidence type="ECO:0000256" key="3">
    <source>
        <dbReference type="ARBA" id="ARBA00011245"/>
    </source>
</evidence>
<evidence type="ECO:0000256" key="11">
    <source>
        <dbReference type="HAMAP-Rule" id="MF_00123"/>
    </source>
</evidence>
<keyword evidence="16" id="KW-1185">Reference proteome</keyword>
<dbReference type="Proteomes" id="UP000265801">
    <property type="component" value="Unassembled WGS sequence"/>
</dbReference>
<dbReference type="Gene3D" id="3.30.1360.70">
    <property type="entry name" value="Arginyl tRNA synthetase N-terminal domain"/>
    <property type="match status" value="1"/>
</dbReference>
<dbReference type="PANTHER" id="PTHR11956:SF5">
    <property type="entry name" value="ARGININE--TRNA LIGASE, CYTOPLASMIC"/>
    <property type="match status" value="1"/>
</dbReference>
<organism evidence="15 16">
    <name type="scientific">Bacillus salacetis</name>
    <dbReference type="NCBI Taxonomy" id="2315464"/>
    <lineage>
        <taxon>Bacteria</taxon>
        <taxon>Bacillati</taxon>
        <taxon>Bacillota</taxon>
        <taxon>Bacilli</taxon>
        <taxon>Bacillales</taxon>
        <taxon>Bacillaceae</taxon>
        <taxon>Bacillus</taxon>
    </lineage>
</organism>
<dbReference type="InterPro" id="IPR005148">
    <property type="entry name" value="Arg-tRNA-synth_N"/>
</dbReference>
<gene>
    <name evidence="11" type="primary">argS</name>
    <name evidence="15" type="ORF">D3H55_12665</name>
</gene>
<dbReference type="OrthoDB" id="9805987at2"/>
<dbReference type="SUPFAM" id="SSF52374">
    <property type="entry name" value="Nucleotidylyl transferase"/>
    <property type="match status" value="1"/>
</dbReference>
<evidence type="ECO:0000256" key="6">
    <source>
        <dbReference type="ARBA" id="ARBA00022741"/>
    </source>
</evidence>
<dbReference type="AlphaFoldDB" id="A0A3A1QWB2"/>
<dbReference type="InterPro" id="IPR009080">
    <property type="entry name" value="tRNAsynth_Ia_anticodon-bd"/>
</dbReference>